<gene>
    <name evidence="3" type="primary">Aste57867_15410</name>
    <name evidence="2" type="ORF">As57867_015354</name>
    <name evidence="3" type="ORF">ASTE57867_15410</name>
</gene>
<reference evidence="3 4" key="1">
    <citation type="submission" date="2019-03" db="EMBL/GenBank/DDBJ databases">
        <authorList>
            <person name="Gaulin E."/>
            <person name="Dumas B."/>
        </authorList>
    </citation>
    <scope>NUCLEOTIDE SEQUENCE [LARGE SCALE GENOMIC DNA]</scope>
    <source>
        <strain evidence="3">CBS 568.67</strain>
    </source>
</reference>
<accession>A0A485L326</accession>
<evidence type="ECO:0000313" key="3">
    <source>
        <dbReference type="EMBL" id="VFT92212.1"/>
    </source>
</evidence>
<dbReference type="OrthoDB" id="10276462at2759"/>
<protein>
    <submittedName>
        <fullName evidence="3">Aste57867_15410 protein</fullName>
    </submittedName>
</protein>
<dbReference type="EMBL" id="CAADRA010005698">
    <property type="protein sequence ID" value="VFT92212.1"/>
    <property type="molecule type" value="Genomic_DNA"/>
</dbReference>
<reference evidence="2" key="2">
    <citation type="submission" date="2019-06" db="EMBL/GenBank/DDBJ databases">
        <title>Genomics analysis of Aphanomyces spp. identifies a new class of oomycete effector associated with host adaptation.</title>
        <authorList>
            <person name="Gaulin E."/>
        </authorList>
    </citation>
    <scope>NUCLEOTIDE SEQUENCE</scope>
    <source>
        <strain evidence="2">CBS 578.67</strain>
    </source>
</reference>
<feature type="region of interest" description="Disordered" evidence="1">
    <location>
        <begin position="1"/>
        <end position="23"/>
    </location>
</feature>
<keyword evidence="4" id="KW-1185">Reference proteome</keyword>
<dbReference type="EMBL" id="VJMH01005677">
    <property type="protein sequence ID" value="KAF0693639.1"/>
    <property type="molecule type" value="Genomic_DNA"/>
</dbReference>
<sequence>MEPSPQSMPLTSPPTTTYVDERTGDDVDNVSQALSGFLAMDDQANEILEEMMWKKAQTPTASLLVVGLRSPRTSLVCIAEDDEEPIES</sequence>
<name>A0A485L326_9STRA</name>
<organism evidence="3 4">
    <name type="scientific">Aphanomyces stellatus</name>
    <dbReference type="NCBI Taxonomy" id="120398"/>
    <lineage>
        <taxon>Eukaryota</taxon>
        <taxon>Sar</taxon>
        <taxon>Stramenopiles</taxon>
        <taxon>Oomycota</taxon>
        <taxon>Saprolegniomycetes</taxon>
        <taxon>Saprolegniales</taxon>
        <taxon>Verrucalvaceae</taxon>
        <taxon>Aphanomyces</taxon>
    </lineage>
</organism>
<dbReference type="Proteomes" id="UP000332933">
    <property type="component" value="Unassembled WGS sequence"/>
</dbReference>
<proteinExistence type="predicted"/>
<evidence type="ECO:0000313" key="2">
    <source>
        <dbReference type="EMBL" id="KAF0693639.1"/>
    </source>
</evidence>
<dbReference type="AlphaFoldDB" id="A0A485L326"/>
<evidence type="ECO:0000256" key="1">
    <source>
        <dbReference type="SAM" id="MobiDB-lite"/>
    </source>
</evidence>
<feature type="compositionally biased region" description="Polar residues" evidence="1">
    <location>
        <begin position="1"/>
        <end position="18"/>
    </location>
</feature>
<evidence type="ECO:0000313" key="4">
    <source>
        <dbReference type="Proteomes" id="UP000332933"/>
    </source>
</evidence>